<dbReference type="PANTHER" id="PTHR30006">
    <property type="entry name" value="THIAMINE-BINDING PERIPLASMIC PROTEIN-RELATED"/>
    <property type="match status" value="1"/>
</dbReference>
<evidence type="ECO:0000313" key="3">
    <source>
        <dbReference type="EMBL" id="WNZ26261.1"/>
    </source>
</evidence>
<dbReference type="GO" id="GO:0030976">
    <property type="term" value="F:thiamine pyrophosphate binding"/>
    <property type="evidence" value="ECO:0007669"/>
    <property type="project" value="TreeGrafter"/>
</dbReference>
<gene>
    <name evidence="3" type="ORF">HJG54_27865</name>
</gene>
<evidence type="ECO:0000256" key="2">
    <source>
        <dbReference type="SAM" id="SignalP"/>
    </source>
</evidence>
<evidence type="ECO:0000256" key="1">
    <source>
        <dbReference type="ARBA" id="ARBA00022729"/>
    </source>
</evidence>
<reference evidence="3" key="1">
    <citation type="submission" date="2020-05" db="EMBL/GenBank/DDBJ databases">
        <authorList>
            <person name="Zhu T."/>
            <person name="Keshari N."/>
            <person name="Lu X."/>
        </authorList>
    </citation>
    <scope>NUCLEOTIDE SEQUENCE</scope>
    <source>
        <strain evidence="3">NK1-12</strain>
    </source>
</reference>
<dbReference type="GO" id="GO:0030975">
    <property type="term" value="F:thiamine binding"/>
    <property type="evidence" value="ECO:0007669"/>
    <property type="project" value="TreeGrafter"/>
</dbReference>
<dbReference type="EMBL" id="CP053586">
    <property type="protein sequence ID" value="WNZ26261.1"/>
    <property type="molecule type" value="Genomic_DNA"/>
</dbReference>
<dbReference type="InterPro" id="IPR006311">
    <property type="entry name" value="TAT_signal"/>
</dbReference>
<protein>
    <submittedName>
        <fullName evidence="3">Extracellular solute-binding protein</fullName>
    </submittedName>
</protein>
<dbReference type="Gene3D" id="3.40.190.10">
    <property type="entry name" value="Periplasmic binding protein-like II"/>
    <property type="match status" value="2"/>
</dbReference>
<feature type="signal peptide" evidence="2">
    <location>
        <begin position="1"/>
        <end position="29"/>
    </location>
</feature>
<sequence>MSAHDIVCFTRRSLLGASLFAGTSFALKACGVTTSSTATSDAASPAGGGSLIATCFAGSWEQFYRQVLVPAFVKDTGGEARITPMVSLEQVAQLTASPQNPPFDLALLDEGPFNAAAKDELFEKLPVDLVSNYADVLPELKNPEGWGPTTGVQVMGIAYNPKLVSTPPSSWKDLWGSQYRGRVSMQGMKTTQGTSFMVQIAKLNGGSETDIEPAFQALQELKPNFAGIASNAGALATLFQQEEVVIAPHDLNNVVALKQKGADIDWVMPKEGGIALRPAQQIVKNTSVDPKLAAAFINAALSTEVQQAMASEPYYFVPSNGNVSLSGLLEEKLGSNSAAKVLEKLVLLNWNEINRNRTEWIERFDREVQV</sequence>
<dbReference type="GO" id="GO:0015888">
    <property type="term" value="P:thiamine transport"/>
    <property type="evidence" value="ECO:0007669"/>
    <property type="project" value="TreeGrafter"/>
</dbReference>
<dbReference type="Pfam" id="PF13343">
    <property type="entry name" value="SBP_bac_6"/>
    <property type="match status" value="1"/>
</dbReference>
<organism evidence="3">
    <name type="scientific">Leptolyngbya sp. NK1-12</name>
    <dbReference type="NCBI Taxonomy" id="2547451"/>
    <lineage>
        <taxon>Bacteria</taxon>
        <taxon>Bacillati</taxon>
        <taxon>Cyanobacteriota</taxon>
        <taxon>Cyanophyceae</taxon>
        <taxon>Leptolyngbyales</taxon>
        <taxon>Leptolyngbyaceae</taxon>
        <taxon>Leptolyngbya group</taxon>
        <taxon>Leptolyngbya</taxon>
    </lineage>
</organism>
<dbReference type="PROSITE" id="PS51318">
    <property type="entry name" value="TAT"/>
    <property type="match status" value="1"/>
</dbReference>
<name>A0AA96WPN3_9CYAN</name>
<accession>A0AA96WPN3</accession>
<dbReference type="PANTHER" id="PTHR30006:SF2">
    <property type="entry name" value="ABC TRANSPORTER SUBSTRATE-BINDING PROTEIN"/>
    <property type="match status" value="1"/>
</dbReference>
<proteinExistence type="predicted"/>
<keyword evidence="1 2" id="KW-0732">Signal</keyword>
<dbReference type="SUPFAM" id="SSF53850">
    <property type="entry name" value="Periplasmic binding protein-like II"/>
    <property type="match status" value="1"/>
</dbReference>
<feature type="chain" id="PRO_5041666269" evidence="2">
    <location>
        <begin position="30"/>
        <end position="370"/>
    </location>
</feature>
<dbReference type="RefSeq" id="WP_316432503.1">
    <property type="nucleotide sequence ID" value="NZ_CP053586.1"/>
</dbReference>
<dbReference type="GO" id="GO:0030288">
    <property type="term" value="C:outer membrane-bounded periplasmic space"/>
    <property type="evidence" value="ECO:0007669"/>
    <property type="project" value="TreeGrafter"/>
</dbReference>
<dbReference type="AlphaFoldDB" id="A0AA96WPN3"/>